<dbReference type="GO" id="GO:0007165">
    <property type="term" value="P:signal transduction"/>
    <property type="evidence" value="ECO:0007669"/>
    <property type="project" value="TreeGrafter"/>
</dbReference>
<dbReference type="GO" id="GO:0003924">
    <property type="term" value="F:GTPase activity"/>
    <property type="evidence" value="ECO:0007669"/>
    <property type="project" value="InterPro"/>
</dbReference>
<dbReference type="EMBL" id="NEDP02002269">
    <property type="protein sequence ID" value="OWF51382.1"/>
    <property type="molecule type" value="Genomic_DNA"/>
</dbReference>
<dbReference type="InterPro" id="IPR005225">
    <property type="entry name" value="Small_GTP-bd"/>
</dbReference>
<keyword evidence="8" id="KW-0636">Prenylation</keyword>
<dbReference type="SMART" id="SM00173">
    <property type="entry name" value="RAS"/>
    <property type="match status" value="1"/>
</dbReference>
<dbReference type="SUPFAM" id="SSF52540">
    <property type="entry name" value="P-loop containing nucleoside triphosphate hydrolases"/>
    <property type="match status" value="1"/>
</dbReference>
<dbReference type="SMART" id="SM00174">
    <property type="entry name" value="RHO"/>
    <property type="match status" value="1"/>
</dbReference>
<dbReference type="SMART" id="SM00175">
    <property type="entry name" value="RAB"/>
    <property type="match status" value="1"/>
</dbReference>
<dbReference type="GO" id="GO:0005525">
    <property type="term" value="F:GTP binding"/>
    <property type="evidence" value="ECO:0007669"/>
    <property type="project" value="UniProtKB-KW"/>
</dbReference>
<dbReference type="PANTHER" id="PTHR46149:SF3">
    <property type="entry name" value="MIP08469P"/>
    <property type="match status" value="1"/>
</dbReference>
<dbReference type="GO" id="GO:0005886">
    <property type="term" value="C:plasma membrane"/>
    <property type="evidence" value="ECO:0007669"/>
    <property type="project" value="UniProtKB-SubCell"/>
</dbReference>
<evidence type="ECO:0000313" key="10">
    <source>
        <dbReference type="EMBL" id="OWF51382.1"/>
    </source>
</evidence>
<dbReference type="PRINTS" id="PR00449">
    <property type="entry name" value="RASTRNSFRMNG"/>
</dbReference>
<keyword evidence="11" id="KW-1185">Reference proteome</keyword>
<dbReference type="Proteomes" id="UP000242188">
    <property type="component" value="Unassembled WGS sequence"/>
</dbReference>
<dbReference type="GO" id="GO:0031681">
    <property type="term" value="F:G-protein beta-subunit binding"/>
    <property type="evidence" value="ECO:0007669"/>
    <property type="project" value="TreeGrafter"/>
</dbReference>
<reference evidence="10 11" key="1">
    <citation type="journal article" date="2017" name="Nat. Ecol. Evol.">
        <title>Scallop genome provides insights into evolution of bilaterian karyotype and development.</title>
        <authorList>
            <person name="Wang S."/>
            <person name="Zhang J."/>
            <person name="Jiao W."/>
            <person name="Li J."/>
            <person name="Xun X."/>
            <person name="Sun Y."/>
            <person name="Guo X."/>
            <person name="Huan P."/>
            <person name="Dong B."/>
            <person name="Zhang L."/>
            <person name="Hu X."/>
            <person name="Sun X."/>
            <person name="Wang J."/>
            <person name="Zhao C."/>
            <person name="Wang Y."/>
            <person name="Wang D."/>
            <person name="Huang X."/>
            <person name="Wang R."/>
            <person name="Lv J."/>
            <person name="Li Y."/>
            <person name="Zhang Z."/>
            <person name="Liu B."/>
            <person name="Lu W."/>
            <person name="Hui Y."/>
            <person name="Liang J."/>
            <person name="Zhou Z."/>
            <person name="Hou R."/>
            <person name="Li X."/>
            <person name="Liu Y."/>
            <person name="Li H."/>
            <person name="Ning X."/>
            <person name="Lin Y."/>
            <person name="Zhao L."/>
            <person name="Xing Q."/>
            <person name="Dou J."/>
            <person name="Li Y."/>
            <person name="Mao J."/>
            <person name="Guo H."/>
            <person name="Dou H."/>
            <person name="Li T."/>
            <person name="Mu C."/>
            <person name="Jiang W."/>
            <person name="Fu Q."/>
            <person name="Fu X."/>
            <person name="Miao Y."/>
            <person name="Liu J."/>
            <person name="Yu Q."/>
            <person name="Li R."/>
            <person name="Liao H."/>
            <person name="Li X."/>
            <person name="Kong Y."/>
            <person name="Jiang Z."/>
            <person name="Chourrout D."/>
            <person name="Li R."/>
            <person name="Bao Z."/>
        </authorList>
    </citation>
    <scope>NUCLEOTIDE SEQUENCE [LARGE SCALE GENOMIC DNA]</scope>
    <source>
        <strain evidence="10 11">PY_sf001</strain>
    </source>
</reference>
<dbReference type="PROSITE" id="PS51419">
    <property type="entry name" value="RAB"/>
    <property type="match status" value="1"/>
</dbReference>
<keyword evidence="4" id="KW-0547">Nucleotide-binding</keyword>
<dbReference type="InterPro" id="IPR001806">
    <property type="entry name" value="Small_GTPase"/>
</dbReference>
<dbReference type="Gene3D" id="3.40.50.300">
    <property type="entry name" value="P-loop containing nucleotide triphosphate hydrolases"/>
    <property type="match status" value="1"/>
</dbReference>
<evidence type="ECO:0000256" key="1">
    <source>
        <dbReference type="ARBA" id="ARBA00004193"/>
    </source>
</evidence>
<keyword evidence="2" id="KW-1003">Cell membrane</keyword>
<dbReference type="NCBIfam" id="TIGR00231">
    <property type="entry name" value="small_GTP"/>
    <property type="match status" value="1"/>
</dbReference>
<evidence type="ECO:0000256" key="2">
    <source>
        <dbReference type="ARBA" id="ARBA00022475"/>
    </source>
</evidence>
<sequence length="202" mass="23105">MEHKQLVVVLGSGMVGKTSILCKYLNGTFSHKYTQTVEDMFLLDGCIDGERFIIEFLDTSGSIEFPAMRRLAIQKANAFVLVFAIDSKESFAEVKRTWREIKTSRNDQKDAPCIVIGNKLDRENYREVEYFEALNWVDNNGLEGMMQEVSSETGENIDNIFAKLFKQINAFKRDKIATTSLITRLGSCLCFRKERKVYKVVG</sequence>
<dbReference type="FunFam" id="3.40.50.300:FF:000475">
    <property type="entry name" value="GTP-binding protein Rhes"/>
    <property type="match status" value="1"/>
</dbReference>
<dbReference type="STRING" id="6573.A0A210QRM0"/>
<keyword evidence="3" id="KW-0488">Methylation</keyword>
<comment type="caution">
    <text evidence="10">The sequence shown here is derived from an EMBL/GenBank/DDBJ whole genome shotgun (WGS) entry which is preliminary data.</text>
</comment>
<dbReference type="Pfam" id="PF00071">
    <property type="entry name" value="Ras"/>
    <property type="match status" value="1"/>
</dbReference>
<name>A0A210QRM0_MIZYE</name>
<dbReference type="OrthoDB" id="265044at2759"/>
<comment type="subcellular location">
    <subcellularLocation>
        <location evidence="1">Cell membrane</location>
        <topology evidence="1">Lipid-anchor</topology>
    </subcellularLocation>
</comment>
<evidence type="ECO:0000256" key="4">
    <source>
        <dbReference type="ARBA" id="ARBA00022741"/>
    </source>
</evidence>
<evidence type="ECO:0000256" key="5">
    <source>
        <dbReference type="ARBA" id="ARBA00023134"/>
    </source>
</evidence>
<keyword evidence="6" id="KW-0472">Membrane</keyword>
<accession>A0A210QRM0</accession>
<comment type="similarity">
    <text evidence="9">Belongs to the small GTPase superfamily. RasD family.</text>
</comment>
<evidence type="ECO:0000256" key="6">
    <source>
        <dbReference type="ARBA" id="ARBA00023136"/>
    </source>
</evidence>
<protein>
    <submittedName>
        <fullName evidence="10">Dexamethasone-induced Ras-related protein 1</fullName>
    </submittedName>
</protein>
<keyword evidence="5" id="KW-0342">GTP-binding</keyword>
<dbReference type="PANTHER" id="PTHR46149">
    <property type="entry name" value="MIP08469P"/>
    <property type="match status" value="1"/>
</dbReference>
<dbReference type="InterPro" id="IPR027417">
    <property type="entry name" value="P-loop_NTPase"/>
</dbReference>
<dbReference type="PROSITE" id="PS51421">
    <property type="entry name" value="RAS"/>
    <property type="match status" value="1"/>
</dbReference>
<dbReference type="InterPro" id="IPR052236">
    <property type="entry name" value="Small_GTPase_RasD"/>
</dbReference>
<gene>
    <name evidence="10" type="ORF">KP79_PYT24322</name>
</gene>
<evidence type="ECO:0000256" key="9">
    <source>
        <dbReference type="ARBA" id="ARBA00038061"/>
    </source>
</evidence>
<evidence type="ECO:0000256" key="7">
    <source>
        <dbReference type="ARBA" id="ARBA00023288"/>
    </source>
</evidence>
<proteinExistence type="inferred from homology"/>
<evidence type="ECO:0000256" key="3">
    <source>
        <dbReference type="ARBA" id="ARBA00022481"/>
    </source>
</evidence>
<keyword evidence="7" id="KW-0449">Lipoprotein</keyword>
<organism evidence="10 11">
    <name type="scientific">Mizuhopecten yessoensis</name>
    <name type="common">Japanese scallop</name>
    <name type="synonym">Patinopecten yessoensis</name>
    <dbReference type="NCBI Taxonomy" id="6573"/>
    <lineage>
        <taxon>Eukaryota</taxon>
        <taxon>Metazoa</taxon>
        <taxon>Spiralia</taxon>
        <taxon>Lophotrochozoa</taxon>
        <taxon>Mollusca</taxon>
        <taxon>Bivalvia</taxon>
        <taxon>Autobranchia</taxon>
        <taxon>Pteriomorphia</taxon>
        <taxon>Pectinida</taxon>
        <taxon>Pectinoidea</taxon>
        <taxon>Pectinidae</taxon>
        <taxon>Mizuhopecten</taxon>
    </lineage>
</organism>
<evidence type="ECO:0000256" key="8">
    <source>
        <dbReference type="ARBA" id="ARBA00023289"/>
    </source>
</evidence>
<evidence type="ECO:0000313" key="11">
    <source>
        <dbReference type="Proteomes" id="UP000242188"/>
    </source>
</evidence>
<dbReference type="AlphaFoldDB" id="A0A210QRM0"/>